<evidence type="ECO:0000259" key="3">
    <source>
        <dbReference type="PROSITE" id="PS51202"/>
    </source>
</evidence>
<reference evidence="4" key="1">
    <citation type="submission" date="2020-02" db="EMBL/GenBank/DDBJ databases">
        <authorList>
            <person name="Meier V. D."/>
        </authorList>
    </citation>
    <scope>NUCLEOTIDE SEQUENCE</scope>
    <source>
        <strain evidence="4">AVDCRST_MAG69</strain>
    </source>
</reference>
<feature type="transmembrane region" description="Helical" evidence="2">
    <location>
        <begin position="6"/>
        <end position="30"/>
    </location>
</feature>
<dbReference type="InterPro" id="IPR036721">
    <property type="entry name" value="RCK_C_sf"/>
</dbReference>
<feature type="transmembrane region" description="Helical" evidence="2">
    <location>
        <begin position="100"/>
        <end position="119"/>
    </location>
</feature>
<sequence>MIAVASVLVVALVSLLITRVATVALTLTGLSREVARFQARSALSGVGFTTSEAESMVTHPVRRRVVLLLMLLGSAGLVTAVATLMLSFAGTDQGQAVTRLAVLIPALLAVYLISLSGWVDARLSRLIARLLVRWTDIDARDYAALLHIGGDYAVYELPVTEDGWLAGRTVRELDLRAEGAVLLGVTPRSGVFVGAPNWDFMLRAGDVAIVYGERALTARLSRRLAGPEGDSDHEQAVEEHLRSQDSVPEA</sequence>
<gene>
    <name evidence="4" type="ORF">AVDCRST_MAG69-2371</name>
</gene>
<evidence type="ECO:0000313" key="4">
    <source>
        <dbReference type="EMBL" id="CAA9509007.1"/>
    </source>
</evidence>
<dbReference type="Pfam" id="PF02080">
    <property type="entry name" value="TrkA_C"/>
    <property type="match status" value="1"/>
</dbReference>
<organism evidence="4">
    <name type="scientific">uncultured Solirubrobacteraceae bacterium</name>
    <dbReference type="NCBI Taxonomy" id="1162706"/>
    <lineage>
        <taxon>Bacteria</taxon>
        <taxon>Bacillati</taxon>
        <taxon>Actinomycetota</taxon>
        <taxon>Thermoleophilia</taxon>
        <taxon>Solirubrobacterales</taxon>
        <taxon>Solirubrobacteraceae</taxon>
        <taxon>environmental samples</taxon>
    </lineage>
</organism>
<proteinExistence type="predicted"/>
<dbReference type="InterPro" id="IPR006037">
    <property type="entry name" value="RCK_C"/>
</dbReference>
<dbReference type="AlphaFoldDB" id="A0A6J4SYB9"/>
<evidence type="ECO:0000256" key="2">
    <source>
        <dbReference type="SAM" id="Phobius"/>
    </source>
</evidence>
<dbReference type="EMBL" id="CADCVP010000256">
    <property type="protein sequence ID" value="CAA9509007.1"/>
    <property type="molecule type" value="Genomic_DNA"/>
</dbReference>
<evidence type="ECO:0000256" key="1">
    <source>
        <dbReference type="SAM" id="MobiDB-lite"/>
    </source>
</evidence>
<feature type="compositionally biased region" description="Basic and acidic residues" evidence="1">
    <location>
        <begin position="230"/>
        <end position="243"/>
    </location>
</feature>
<dbReference type="GO" id="GO:0008324">
    <property type="term" value="F:monoatomic cation transmembrane transporter activity"/>
    <property type="evidence" value="ECO:0007669"/>
    <property type="project" value="InterPro"/>
</dbReference>
<dbReference type="Gene3D" id="3.30.70.1450">
    <property type="entry name" value="Regulator of K+ conductance, C-terminal domain"/>
    <property type="match status" value="1"/>
</dbReference>
<keyword evidence="2" id="KW-0472">Membrane</keyword>
<keyword evidence="2" id="KW-1133">Transmembrane helix</keyword>
<feature type="region of interest" description="Disordered" evidence="1">
    <location>
        <begin position="225"/>
        <end position="250"/>
    </location>
</feature>
<feature type="transmembrane region" description="Helical" evidence="2">
    <location>
        <begin position="65"/>
        <end position="88"/>
    </location>
</feature>
<keyword evidence="2" id="KW-0812">Transmembrane</keyword>
<feature type="domain" description="RCK C-terminal" evidence="3">
    <location>
        <begin position="140"/>
        <end position="226"/>
    </location>
</feature>
<dbReference type="PROSITE" id="PS51202">
    <property type="entry name" value="RCK_C"/>
    <property type="match status" value="1"/>
</dbReference>
<protein>
    <recommendedName>
        <fullName evidence="3">RCK C-terminal domain-containing protein</fullName>
    </recommendedName>
</protein>
<dbReference type="GO" id="GO:0006813">
    <property type="term" value="P:potassium ion transport"/>
    <property type="evidence" value="ECO:0007669"/>
    <property type="project" value="InterPro"/>
</dbReference>
<dbReference type="SUPFAM" id="SSF116726">
    <property type="entry name" value="TrkA C-terminal domain-like"/>
    <property type="match status" value="1"/>
</dbReference>
<name>A0A6J4SYB9_9ACTN</name>
<accession>A0A6J4SYB9</accession>